<dbReference type="EMBL" id="VMNI01000032">
    <property type="protein sequence ID" value="TVO70571.1"/>
    <property type="molecule type" value="Genomic_DNA"/>
</dbReference>
<proteinExistence type="predicted"/>
<reference evidence="1 2" key="1">
    <citation type="submission" date="2019-07" db="EMBL/GenBank/DDBJ databases">
        <title>The pathways for chlorine oxyanion respiration interact through the shared metabolite chlorate.</title>
        <authorList>
            <person name="Barnum T.P."/>
            <person name="Cheng Y."/>
            <person name="Hill K.A."/>
            <person name="Lucas L.N."/>
            <person name="Carlson H.K."/>
            <person name="Coates J.D."/>
        </authorList>
    </citation>
    <scope>NUCLEOTIDE SEQUENCE [LARGE SCALE GENOMIC DNA]</scope>
    <source>
        <strain evidence="1 2">SFB-1</strain>
    </source>
</reference>
<dbReference type="SFLD" id="SFLDG01129">
    <property type="entry name" value="C1.5:_HAD__Beta-PGM__Phosphata"/>
    <property type="match status" value="1"/>
</dbReference>
<evidence type="ECO:0000313" key="1">
    <source>
        <dbReference type="EMBL" id="TVO70571.1"/>
    </source>
</evidence>
<organism evidence="1 2">
    <name type="scientific">Denitromonas halophila</name>
    <dbReference type="NCBI Taxonomy" id="1629404"/>
    <lineage>
        <taxon>Bacteria</taxon>
        <taxon>Pseudomonadati</taxon>
        <taxon>Pseudomonadota</taxon>
        <taxon>Betaproteobacteria</taxon>
        <taxon>Rhodocyclales</taxon>
        <taxon>Zoogloeaceae</taxon>
        <taxon>Denitromonas</taxon>
    </lineage>
</organism>
<dbReference type="Proteomes" id="UP000318349">
    <property type="component" value="Unassembled WGS sequence"/>
</dbReference>
<keyword evidence="1" id="KW-0378">Hydrolase</keyword>
<evidence type="ECO:0000313" key="2">
    <source>
        <dbReference type="Proteomes" id="UP000318349"/>
    </source>
</evidence>
<dbReference type="SFLD" id="SFLDS00003">
    <property type="entry name" value="Haloacid_Dehalogenase"/>
    <property type="match status" value="1"/>
</dbReference>
<protein>
    <submittedName>
        <fullName evidence="1">HAD family hydrolase</fullName>
    </submittedName>
</protein>
<dbReference type="Pfam" id="PF13419">
    <property type="entry name" value="HAD_2"/>
    <property type="match status" value="1"/>
</dbReference>
<dbReference type="PANTHER" id="PTHR43434">
    <property type="entry name" value="PHOSPHOGLYCOLATE PHOSPHATASE"/>
    <property type="match status" value="1"/>
</dbReference>
<accession>A0A557RZJ8</accession>
<comment type="caution">
    <text evidence="1">The sequence shown here is derived from an EMBL/GenBank/DDBJ whole genome shotgun (WGS) entry which is preliminary data.</text>
</comment>
<dbReference type="InterPro" id="IPR023198">
    <property type="entry name" value="PGP-like_dom2"/>
</dbReference>
<dbReference type="Gene3D" id="1.10.150.240">
    <property type="entry name" value="Putative phosphatase, domain 2"/>
    <property type="match status" value="1"/>
</dbReference>
<dbReference type="AlphaFoldDB" id="A0A557RZJ8"/>
<dbReference type="InterPro" id="IPR023214">
    <property type="entry name" value="HAD_sf"/>
</dbReference>
<dbReference type="SUPFAM" id="SSF56784">
    <property type="entry name" value="HAD-like"/>
    <property type="match status" value="1"/>
</dbReference>
<dbReference type="GO" id="GO:0005829">
    <property type="term" value="C:cytosol"/>
    <property type="evidence" value="ECO:0007669"/>
    <property type="project" value="TreeGrafter"/>
</dbReference>
<dbReference type="GO" id="GO:0016787">
    <property type="term" value="F:hydrolase activity"/>
    <property type="evidence" value="ECO:0007669"/>
    <property type="project" value="UniProtKB-KW"/>
</dbReference>
<dbReference type="InterPro" id="IPR041492">
    <property type="entry name" value="HAD_2"/>
</dbReference>
<dbReference type="Gene3D" id="3.40.50.1000">
    <property type="entry name" value="HAD superfamily/HAD-like"/>
    <property type="match status" value="1"/>
</dbReference>
<sequence length="218" mass="23334">MPRYAHIIFDLDGTLIDSAPAILASFQAAFDAAGKTPIRPITADIIGPPLTETLQLLSGSDDANTIATLTEHFKAAYDGEGLKQTTAYDGVGDMLASLHAQGVILHIATNKRLAPTLKILDMLGWRSYFDSVYALDMVTPRLPNKAAMIARLLSDLTISTDTAAYVGDRLEDGESASANALPFFAATWGYGAISVTQLLPGWQVFPTPDPARLAPRDN</sequence>
<name>A0A557RZJ8_9RHOO</name>
<dbReference type="PANTHER" id="PTHR43434:SF20">
    <property type="entry name" value="5'-NUCLEOTIDASE"/>
    <property type="match status" value="1"/>
</dbReference>
<dbReference type="GO" id="GO:0004713">
    <property type="term" value="F:protein tyrosine kinase activity"/>
    <property type="evidence" value="ECO:0007669"/>
    <property type="project" value="TreeGrafter"/>
</dbReference>
<dbReference type="InterPro" id="IPR050155">
    <property type="entry name" value="HAD-like_hydrolase_sf"/>
</dbReference>
<gene>
    <name evidence="1" type="ORF">FHP89_20410</name>
</gene>
<dbReference type="InterPro" id="IPR036412">
    <property type="entry name" value="HAD-like_sf"/>
</dbReference>